<dbReference type="Proteomes" id="UP000003773">
    <property type="component" value="Unassembled WGS sequence"/>
</dbReference>
<dbReference type="HOGENOM" id="CLU_2421046_0_0_11"/>
<name>A7A522_BIFAD</name>
<reference evidence="2 3" key="2">
    <citation type="submission" date="2007-05" db="EMBL/GenBank/DDBJ databases">
        <title>Draft genome sequence of Bifidobacterium adolescentis (L2-32).</title>
        <authorList>
            <person name="Sudarsanam P."/>
            <person name="Ley R."/>
            <person name="Guruge J."/>
            <person name="Turnbaugh P.J."/>
            <person name="Mahowald M."/>
            <person name="Liep D."/>
            <person name="Gordon J."/>
        </authorList>
    </citation>
    <scope>NUCLEOTIDE SEQUENCE [LARGE SCALE GENOMIC DNA]</scope>
    <source>
        <strain evidence="2 3">L2-32</strain>
    </source>
</reference>
<accession>A7A522</accession>
<feature type="transmembrane region" description="Helical" evidence="1">
    <location>
        <begin position="34"/>
        <end position="56"/>
    </location>
</feature>
<evidence type="ECO:0000256" key="1">
    <source>
        <dbReference type="SAM" id="Phobius"/>
    </source>
</evidence>
<evidence type="ECO:0000313" key="3">
    <source>
        <dbReference type="Proteomes" id="UP000003773"/>
    </source>
</evidence>
<keyword evidence="1" id="KW-0472">Membrane</keyword>
<sequence length="91" mass="10044">MPLASCRWKAFCMSLSVKGSPIVMDAFCMNSVYFIQWMLLPSFAIIMTSAYMEMAVDSPGRDGQRQRDASGSTAVMAVHAMMLTQFLDSSS</sequence>
<organism evidence="2 3">
    <name type="scientific">Bifidobacterium adolescentis L2-32</name>
    <dbReference type="NCBI Taxonomy" id="411481"/>
    <lineage>
        <taxon>Bacteria</taxon>
        <taxon>Bacillati</taxon>
        <taxon>Actinomycetota</taxon>
        <taxon>Actinomycetes</taxon>
        <taxon>Bifidobacteriales</taxon>
        <taxon>Bifidobacteriaceae</taxon>
        <taxon>Bifidobacterium</taxon>
    </lineage>
</organism>
<evidence type="ECO:0000313" key="2">
    <source>
        <dbReference type="EMBL" id="EDN84005.1"/>
    </source>
</evidence>
<keyword evidence="1" id="KW-0812">Transmembrane</keyword>
<dbReference type="EMBL" id="AAXD02000018">
    <property type="protein sequence ID" value="EDN84005.1"/>
    <property type="molecule type" value="Genomic_DNA"/>
</dbReference>
<protein>
    <submittedName>
        <fullName evidence="2">Uncharacterized protein</fullName>
    </submittedName>
</protein>
<dbReference type="AlphaFoldDB" id="A7A522"/>
<reference evidence="2 3" key="1">
    <citation type="submission" date="2007-04" db="EMBL/GenBank/DDBJ databases">
        <authorList>
            <person name="Fulton L."/>
            <person name="Clifton S."/>
            <person name="Fulton B."/>
            <person name="Xu J."/>
            <person name="Minx P."/>
            <person name="Pepin K.H."/>
            <person name="Johnson M."/>
            <person name="Thiruvilangam P."/>
            <person name="Bhonagiri V."/>
            <person name="Nash W.E."/>
            <person name="Mardis E.R."/>
            <person name="Wilson R.K."/>
        </authorList>
    </citation>
    <scope>NUCLEOTIDE SEQUENCE [LARGE SCALE GENOMIC DNA]</scope>
    <source>
        <strain evidence="2 3">L2-32</strain>
    </source>
</reference>
<keyword evidence="1" id="KW-1133">Transmembrane helix</keyword>
<gene>
    <name evidence="2" type="ORF">BIFADO_00937</name>
</gene>
<proteinExistence type="predicted"/>
<comment type="caution">
    <text evidence="2">The sequence shown here is derived from an EMBL/GenBank/DDBJ whole genome shotgun (WGS) entry which is preliminary data.</text>
</comment>